<sequence>MTKTRHEIEGERIRQLIADVERSQNERSPEDFLQHFMPDAVWVTAFGRRLTGRDEIAAFTRKVLTPALGNQYARYEAEHISFLRPDVAAVNVRQRPVLDDGSPIPGEAEGSPLYILVKEGERWMIAIGQNTKVQTEAIVAQQNQIISGDEK</sequence>
<proteinExistence type="predicted"/>
<evidence type="ECO:0000313" key="1">
    <source>
        <dbReference type="EMBL" id="MBP1875191.1"/>
    </source>
</evidence>
<protein>
    <submittedName>
        <fullName evidence="1">Uncharacterized protein (TIGR02246 family)</fullName>
    </submittedName>
</protein>
<name>A0ACC5T213_ENSAD</name>
<gene>
    <name evidence="1" type="ORF">J2Z19_004924</name>
</gene>
<dbReference type="Proteomes" id="UP000823773">
    <property type="component" value="Unassembled WGS sequence"/>
</dbReference>
<comment type="caution">
    <text evidence="1">The sequence shown here is derived from an EMBL/GenBank/DDBJ whole genome shotgun (WGS) entry which is preliminary data.</text>
</comment>
<accession>A0ACC5T213</accession>
<keyword evidence="2" id="KW-1185">Reference proteome</keyword>
<reference evidence="1" key="1">
    <citation type="submission" date="2021-03" db="EMBL/GenBank/DDBJ databases">
        <title>Genomic Encyclopedia of Type Strains, Phase IV (KMG-IV): sequencing the most valuable type-strain genomes for metagenomic binning, comparative biology and taxonomic classification.</title>
        <authorList>
            <person name="Goeker M."/>
        </authorList>
    </citation>
    <scope>NUCLEOTIDE SEQUENCE</scope>
    <source>
        <strain evidence="1">DSM 18131</strain>
    </source>
</reference>
<evidence type="ECO:0000313" key="2">
    <source>
        <dbReference type="Proteomes" id="UP000823773"/>
    </source>
</evidence>
<organism evidence="1 2">
    <name type="scientific">Ensifer adhaerens</name>
    <name type="common">Sinorhizobium morelense</name>
    <dbReference type="NCBI Taxonomy" id="106592"/>
    <lineage>
        <taxon>Bacteria</taxon>
        <taxon>Pseudomonadati</taxon>
        <taxon>Pseudomonadota</taxon>
        <taxon>Alphaproteobacteria</taxon>
        <taxon>Hyphomicrobiales</taxon>
        <taxon>Rhizobiaceae</taxon>
        <taxon>Sinorhizobium/Ensifer group</taxon>
        <taxon>Ensifer</taxon>
    </lineage>
</organism>
<dbReference type="EMBL" id="JAGGJR010000009">
    <property type="protein sequence ID" value="MBP1875191.1"/>
    <property type="molecule type" value="Genomic_DNA"/>
</dbReference>